<proteinExistence type="predicted"/>
<evidence type="ECO:0000313" key="2">
    <source>
        <dbReference type="Proteomes" id="UP000001067"/>
    </source>
</evidence>
<dbReference type="KEGG" id="pte:PTT_00144"/>
<dbReference type="eggNOG" id="ENOG502T55W">
    <property type="taxonomic scope" value="Eukaryota"/>
</dbReference>
<accession>E3RCA8</accession>
<dbReference type="HOGENOM" id="CLU_685393_0_0_1"/>
<gene>
    <name evidence="1" type="ORF">PTT_00144</name>
</gene>
<dbReference type="AlphaFoldDB" id="E3RCA8"/>
<protein>
    <submittedName>
        <fullName evidence="1">Uncharacterized protein</fullName>
    </submittedName>
</protein>
<name>E3RCA8_PYRTT</name>
<evidence type="ECO:0000313" key="1">
    <source>
        <dbReference type="EMBL" id="EFQ96638.1"/>
    </source>
</evidence>
<dbReference type="EMBL" id="GL531785">
    <property type="protein sequence ID" value="EFQ96638.1"/>
    <property type="molecule type" value="Genomic_DNA"/>
</dbReference>
<keyword evidence="2" id="KW-1185">Reference proteome</keyword>
<dbReference type="OrthoDB" id="3693950at2759"/>
<reference evidence="1 2" key="1">
    <citation type="journal article" date="2010" name="Genome Biol.">
        <title>A first genome assembly of the barley fungal pathogen Pyrenophora teres f. teres.</title>
        <authorList>
            <person name="Ellwood S.R."/>
            <person name="Liu Z."/>
            <person name="Syme R.A."/>
            <person name="Lai Z."/>
            <person name="Hane J.K."/>
            <person name="Keiper F."/>
            <person name="Moffat C.S."/>
            <person name="Oliver R.P."/>
            <person name="Friesen T.L."/>
        </authorList>
    </citation>
    <scope>NUCLEOTIDE SEQUENCE [LARGE SCALE GENOMIC DNA]</scope>
    <source>
        <strain evidence="1 2">0-1</strain>
    </source>
</reference>
<organism evidence="2">
    <name type="scientific">Pyrenophora teres f. teres (strain 0-1)</name>
    <name type="common">Barley net blotch fungus</name>
    <name type="synonym">Drechslera teres f. teres</name>
    <dbReference type="NCBI Taxonomy" id="861557"/>
    <lineage>
        <taxon>Eukaryota</taxon>
        <taxon>Fungi</taxon>
        <taxon>Dikarya</taxon>
        <taxon>Ascomycota</taxon>
        <taxon>Pezizomycotina</taxon>
        <taxon>Dothideomycetes</taxon>
        <taxon>Pleosporomycetidae</taxon>
        <taxon>Pleosporales</taxon>
        <taxon>Pleosporineae</taxon>
        <taxon>Pleosporaceae</taxon>
        <taxon>Pyrenophora</taxon>
    </lineage>
</organism>
<sequence>MVDEYQKRIASQLAKALPKGSLDEFKLRQGLFAEEEAEPELTEKRHDSIFKQANKVAITKRIKVSYSNFHTWEHLRNFANGNAASEAASPEMLQHFQNCFYMAYDCAEDLRARLRSHEDLAEYESHVMLATDCWEQQATSARQYHCIVVLPLPEACIIIDPVAHSWAIKVPLSTTWENGFSAFRYCYAGLNNLHFLVNASDDPQTNLSFPATGNTPTHNYPYRTLRNGFEGGIRNLVYPADNYRGRTPSNRSMFIYDVWDKQPSSNLDSVKVRLGSGRTVKFVVETCRLSFSFEEQWIWVSNIPREWLEDFDNAYFLKRLEPRNYFYTEDELWRGFQVDLNTRVDIQQGYLKRTLENIEFMQELVEALGMRKGELMRMANVMLEYWQEEDRTKPKKDLKRKR</sequence>
<dbReference type="Proteomes" id="UP000001067">
    <property type="component" value="Unassembled WGS sequence"/>
</dbReference>